<reference evidence="1" key="1">
    <citation type="submission" date="2021-10" db="EMBL/GenBank/DDBJ databases">
        <title>Tropical sea cucumber genome reveals ecological adaptation and Cuvierian tubules defense mechanism.</title>
        <authorList>
            <person name="Chen T."/>
        </authorList>
    </citation>
    <scope>NUCLEOTIDE SEQUENCE</scope>
    <source>
        <strain evidence="1">Nanhai2018</strain>
        <tissue evidence="1">Muscle</tissue>
    </source>
</reference>
<accession>A0A9Q1BWJ1</accession>
<evidence type="ECO:0000313" key="1">
    <source>
        <dbReference type="EMBL" id="KAJ8034181.1"/>
    </source>
</evidence>
<name>A0A9Q1BWJ1_HOLLE</name>
<protein>
    <submittedName>
        <fullName evidence="1">Uncharacterized protein</fullName>
    </submittedName>
</protein>
<proteinExistence type="predicted"/>
<gene>
    <name evidence="1" type="ORF">HOLleu_20910</name>
</gene>
<dbReference type="AlphaFoldDB" id="A0A9Q1BWJ1"/>
<dbReference type="Proteomes" id="UP001152320">
    <property type="component" value="Chromosome 10"/>
</dbReference>
<dbReference type="EMBL" id="JAIZAY010000010">
    <property type="protein sequence ID" value="KAJ8034181.1"/>
    <property type="molecule type" value="Genomic_DNA"/>
</dbReference>
<comment type="caution">
    <text evidence="1">The sequence shown here is derived from an EMBL/GenBank/DDBJ whole genome shotgun (WGS) entry which is preliminary data.</text>
</comment>
<dbReference type="Gene3D" id="3.40.50.300">
    <property type="entry name" value="P-loop containing nucleotide triphosphate hydrolases"/>
    <property type="match status" value="1"/>
</dbReference>
<evidence type="ECO:0000313" key="2">
    <source>
        <dbReference type="Proteomes" id="UP001152320"/>
    </source>
</evidence>
<keyword evidence="2" id="KW-1185">Reference proteome</keyword>
<dbReference type="InterPro" id="IPR027417">
    <property type="entry name" value="P-loop_NTPase"/>
</dbReference>
<organism evidence="1 2">
    <name type="scientific">Holothuria leucospilota</name>
    <name type="common">Black long sea cucumber</name>
    <name type="synonym">Mertensiothuria leucospilota</name>
    <dbReference type="NCBI Taxonomy" id="206669"/>
    <lineage>
        <taxon>Eukaryota</taxon>
        <taxon>Metazoa</taxon>
        <taxon>Echinodermata</taxon>
        <taxon>Eleutherozoa</taxon>
        <taxon>Echinozoa</taxon>
        <taxon>Holothuroidea</taxon>
        <taxon>Aspidochirotacea</taxon>
        <taxon>Aspidochirotida</taxon>
        <taxon>Holothuriidae</taxon>
        <taxon>Holothuria</taxon>
    </lineage>
</organism>
<sequence>MGLGSEQSQAFRSLYGRLGDVTSHFAQSTPIVALSATASMTVRMAIAEKNNLKNPDSVIKSPQQQNIRYPLMKINKHQNLNVILILSLQNKKEGMDMERVIIF</sequence>